<evidence type="ECO:0000256" key="1">
    <source>
        <dbReference type="ARBA" id="ARBA00001946"/>
    </source>
</evidence>
<dbReference type="InterPro" id="IPR036702">
    <property type="entry name" value="ComB-like_sf"/>
</dbReference>
<keyword evidence="9" id="KW-1185">Reference proteome</keyword>
<keyword evidence="5" id="KW-0378">Hydrolase</keyword>
<dbReference type="Pfam" id="PF04029">
    <property type="entry name" value="2-ph_phosp"/>
    <property type="match status" value="1"/>
</dbReference>
<dbReference type="PANTHER" id="PTHR37311">
    <property type="entry name" value="2-PHOSPHOSULFOLACTATE PHOSPHATASE-RELATED"/>
    <property type="match status" value="1"/>
</dbReference>
<name>A0ABV7D0A5_9BACI</name>
<evidence type="ECO:0000313" key="8">
    <source>
        <dbReference type="EMBL" id="MFC3041864.1"/>
    </source>
</evidence>
<evidence type="ECO:0000256" key="7">
    <source>
        <dbReference type="ARBA" id="ARBA00033711"/>
    </source>
</evidence>
<comment type="cofactor">
    <cofactor evidence="1">
        <name>Mg(2+)</name>
        <dbReference type="ChEBI" id="CHEBI:18420"/>
    </cofactor>
</comment>
<comment type="similarity">
    <text evidence="2">Belongs to the ComB family.</text>
</comment>
<reference evidence="9" key="1">
    <citation type="journal article" date="2019" name="Int. J. Syst. Evol. Microbiol.">
        <title>The Global Catalogue of Microorganisms (GCM) 10K type strain sequencing project: providing services to taxonomists for standard genome sequencing and annotation.</title>
        <authorList>
            <consortium name="The Broad Institute Genomics Platform"/>
            <consortium name="The Broad Institute Genome Sequencing Center for Infectious Disease"/>
            <person name="Wu L."/>
            <person name="Ma J."/>
        </authorList>
    </citation>
    <scope>NUCLEOTIDE SEQUENCE [LARGE SCALE GENOMIC DNA]</scope>
    <source>
        <strain evidence="9">KCTC 13128</strain>
    </source>
</reference>
<dbReference type="SUPFAM" id="SSF142823">
    <property type="entry name" value="ComB-like"/>
    <property type="match status" value="1"/>
</dbReference>
<dbReference type="EMBL" id="JBHRSA010000058">
    <property type="protein sequence ID" value="MFC3041864.1"/>
    <property type="molecule type" value="Genomic_DNA"/>
</dbReference>
<dbReference type="InterPro" id="IPR005238">
    <property type="entry name" value="ComB-like"/>
</dbReference>
<sequence length="263" mass="28618">MGKLHVLLKKEELDAQRLDDSKIVVVFDILLATSTITAALHYGAREVVPVIDGAAAMEEAAQREKGGFVLAGEYQGVTIEGFLAPYPQGLKQKVAGKSVVLSTTNGTVAIRKAVGAKMVYTASMLNTLAVVQHLLESHKDETILLVCAGSSGEFNIEDFYGAGYFIDALTENSRQNWKYTDASFAAHEFYKGAVENGRKLFHQSSVGKMIGKHGFEEEVDFVLQKDIYPIASYVNSDLAVIAEQIKEDGSEVHAVHGNQSFND</sequence>
<evidence type="ECO:0000256" key="2">
    <source>
        <dbReference type="ARBA" id="ARBA00009997"/>
    </source>
</evidence>
<comment type="caution">
    <text evidence="8">The sequence shown here is derived from an EMBL/GenBank/DDBJ whole genome shotgun (WGS) entry which is preliminary data.</text>
</comment>
<dbReference type="Proteomes" id="UP001595279">
    <property type="component" value="Unassembled WGS sequence"/>
</dbReference>
<evidence type="ECO:0000256" key="5">
    <source>
        <dbReference type="ARBA" id="ARBA00022801"/>
    </source>
</evidence>
<dbReference type="PANTHER" id="PTHR37311:SF1">
    <property type="entry name" value="2-PHOSPHOSULFOLACTATE PHOSPHATASE-RELATED"/>
    <property type="match status" value="1"/>
</dbReference>
<accession>A0ABV7D0A5</accession>
<dbReference type="RefSeq" id="WP_390275056.1">
    <property type="nucleotide sequence ID" value="NZ_JBHRSA010000058.1"/>
</dbReference>
<dbReference type="EC" id="3.1.3.71" evidence="3"/>
<gene>
    <name evidence="8" type="ORF">ACFOGI_16635</name>
</gene>
<evidence type="ECO:0000313" key="9">
    <source>
        <dbReference type="Proteomes" id="UP001595279"/>
    </source>
</evidence>
<keyword evidence="6" id="KW-0460">Magnesium</keyword>
<evidence type="ECO:0000256" key="3">
    <source>
        <dbReference type="ARBA" id="ARBA00012953"/>
    </source>
</evidence>
<comment type="catalytic activity">
    <reaction evidence="7">
        <text>(2R)-O-phospho-3-sulfolactate + H2O = (2R)-3-sulfolactate + phosphate</text>
        <dbReference type="Rhea" id="RHEA:23416"/>
        <dbReference type="ChEBI" id="CHEBI:15377"/>
        <dbReference type="ChEBI" id="CHEBI:15597"/>
        <dbReference type="ChEBI" id="CHEBI:43474"/>
        <dbReference type="ChEBI" id="CHEBI:58738"/>
        <dbReference type="EC" id="3.1.3.71"/>
    </reaction>
</comment>
<proteinExistence type="inferred from homology"/>
<evidence type="ECO:0000256" key="6">
    <source>
        <dbReference type="ARBA" id="ARBA00022842"/>
    </source>
</evidence>
<protein>
    <recommendedName>
        <fullName evidence="4">Probable 2-phosphosulfolactate phosphatase</fullName>
        <ecNumber evidence="3">3.1.3.71</ecNumber>
    </recommendedName>
</protein>
<dbReference type="Gene3D" id="3.90.1560.10">
    <property type="entry name" value="ComB-like"/>
    <property type="match status" value="1"/>
</dbReference>
<organism evidence="8 9">
    <name type="scientific">Virgibacillus xinjiangensis</name>
    <dbReference type="NCBI Taxonomy" id="393090"/>
    <lineage>
        <taxon>Bacteria</taxon>
        <taxon>Bacillati</taxon>
        <taxon>Bacillota</taxon>
        <taxon>Bacilli</taxon>
        <taxon>Bacillales</taxon>
        <taxon>Bacillaceae</taxon>
        <taxon>Virgibacillus</taxon>
    </lineage>
</organism>
<evidence type="ECO:0000256" key="4">
    <source>
        <dbReference type="ARBA" id="ARBA00021948"/>
    </source>
</evidence>